<dbReference type="Gene3D" id="3.40.50.300">
    <property type="entry name" value="P-loop containing nucleotide triphosphate hydrolases"/>
    <property type="match status" value="1"/>
</dbReference>
<evidence type="ECO:0000259" key="2">
    <source>
        <dbReference type="SMART" id="SM00382"/>
    </source>
</evidence>
<dbReference type="EMBL" id="CALNXK010000059">
    <property type="protein sequence ID" value="CAH3137147.1"/>
    <property type="molecule type" value="Genomic_DNA"/>
</dbReference>
<evidence type="ECO:0000313" key="3">
    <source>
        <dbReference type="EMBL" id="CAH3137147.1"/>
    </source>
</evidence>
<evidence type="ECO:0000313" key="4">
    <source>
        <dbReference type="Proteomes" id="UP001159405"/>
    </source>
</evidence>
<protein>
    <recommendedName>
        <fullName evidence="2">AAA+ ATPase domain-containing protein</fullName>
    </recommendedName>
</protein>
<dbReference type="Proteomes" id="UP001159405">
    <property type="component" value="Unassembled WGS sequence"/>
</dbReference>
<dbReference type="InterPro" id="IPR003593">
    <property type="entry name" value="AAA+_ATPase"/>
</dbReference>
<dbReference type="InterPro" id="IPR027417">
    <property type="entry name" value="P-loop_NTPase"/>
</dbReference>
<dbReference type="SMART" id="SM00382">
    <property type="entry name" value="AAA"/>
    <property type="match status" value="1"/>
</dbReference>
<feature type="domain" description="AAA+ ATPase" evidence="2">
    <location>
        <begin position="173"/>
        <end position="340"/>
    </location>
</feature>
<sequence length="515" mass="58869">MPVTRSQATYNTRSTGRATLPDSIQQKKGKNVASNSNSRERPTSAQLDDHLVKGLLLKIRSITFRSLVNEHFPWARDVLQRFRRTHPGVDVIFTVIVIIYIVYKIHNHPLYNAFCSIVPFASQIWQRMFPAELPGIYHNNVLQPPKHRWIQREKEVSTLGEQIKRMCEDHERKVIHVYLTGRPGSGKSEFARQVVHHLKESQKHNKRPMAFITIQADNADHVLLSLRDAVFAVNRMKMGKTADIVKELSSRLNFERMLLVKEADVQKSQIKVLYNKLDELLEDMLPVLIFDNVKDLEFLNDLNLTPGNDHIATAVVVIITLQNHVSLERLPSDCVHVQDLNQGMSPNDSVKLLELIAGTEVGDKDYLYELADFFDHQPQNLSNISPNIIKDRCMGYLHVKRFSQITLGDVAEKKWLPSSLHVIVKFEELCHVSSAVTRPNGQPRQAGVARGFGFQSPGFQIPEAKNSWIPESGFPYMGQEENPFSGLSAMVRTTIFYFSSRLEYKSWNLFYSMAP</sequence>
<feature type="region of interest" description="Disordered" evidence="1">
    <location>
        <begin position="1"/>
        <end position="44"/>
    </location>
</feature>
<evidence type="ECO:0000256" key="1">
    <source>
        <dbReference type="SAM" id="MobiDB-lite"/>
    </source>
</evidence>
<accession>A0ABN8P9E0</accession>
<gene>
    <name evidence="3" type="ORF">PLOB_00038954</name>
</gene>
<feature type="compositionally biased region" description="Polar residues" evidence="1">
    <location>
        <begin position="1"/>
        <end position="37"/>
    </location>
</feature>
<organism evidence="3 4">
    <name type="scientific">Porites lobata</name>
    <dbReference type="NCBI Taxonomy" id="104759"/>
    <lineage>
        <taxon>Eukaryota</taxon>
        <taxon>Metazoa</taxon>
        <taxon>Cnidaria</taxon>
        <taxon>Anthozoa</taxon>
        <taxon>Hexacorallia</taxon>
        <taxon>Scleractinia</taxon>
        <taxon>Fungiina</taxon>
        <taxon>Poritidae</taxon>
        <taxon>Porites</taxon>
    </lineage>
</organism>
<name>A0ABN8P9E0_9CNID</name>
<comment type="caution">
    <text evidence="3">The sequence shown here is derived from an EMBL/GenBank/DDBJ whole genome shotgun (WGS) entry which is preliminary data.</text>
</comment>
<dbReference type="SUPFAM" id="SSF52540">
    <property type="entry name" value="P-loop containing nucleoside triphosphate hydrolases"/>
    <property type="match status" value="1"/>
</dbReference>
<reference evidence="3 4" key="1">
    <citation type="submission" date="2022-05" db="EMBL/GenBank/DDBJ databases">
        <authorList>
            <consortium name="Genoscope - CEA"/>
            <person name="William W."/>
        </authorList>
    </citation>
    <scope>NUCLEOTIDE SEQUENCE [LARGE SCALE GENOMIC DNA]</scope>
</reference>
<keyword evidence="4" id="KW-1185">Reference proteome</keyword>
<proteinExistence type="predicted"/>